<keyword evidence="2" id="KW-1185">Reference proteome</keyword>
<dbReference type="AlphaFoldDB" id="A0A937FWI0"/>
<dbReference type="RefSeq" id="WP_202855824.1">
    <property type="nucleotide sequence ID" value="NZ_JAEUGD010000023.1"/>
</dbReference>
<sequence length="158" mass="18251">MNSISTNKTSNDAINIFLIGNNPIELSNIYEKLKEIKTKSYHAEIGFDLKTVYKKIMRFRPSCILIDDNLEEPYLKSLLGKLSSWSKTRDIPIAILKNSNYGESYLVGAQEFILKDGITSEALSRSILNSIRLRSMQKYLYTSYKKRQSQFLNFFSNN</sequence>
<gene>
    <name evidence="1" type="ORF">JMN32_08205</name>
</gene>
<evidence type="ECO:0008006" key="3">
    <source>
        <dbReference type="Google" id="ProtNLM"/>
    </source>
</evidence>
<proteinExistence type="predicted"/>
<evidence type="ECO:0000313" key="1">
    <source>
        <dbReference type="EMBL" id="MBL6446287.1"/>
    </source>
</evidence>
<dbReference type="Proteomes" id="UP000614216">
    <property type="component" value="Unassembled WGS sequence"/>
</dbReference>
<organism evidence="1 2">
    <name type="scientific">Fulvivirga marina</name>
    <dbReference type="NCBI Taxonomy" id="2494733"/>
    <lineage>
        <taxon>Bacteria</taxon>
        <taxon>Pseudomonadati</taxon>
        <taxon>Bacteroidota</taxon>
        <taxon>Cytophagia</taxon>
        <taxon>Cytophagales</taxon>
        <taxon>Fulvivirgaceae</taxon>
        <taxon>Fulvivirga</taxon>
    </lineage>
</organism>
<accession>A0A937FWI0</accession>
<comment type="caution">
    <text evidence="1">The sequence shown here is derived from an EMBL/GenBank/DDBJ whole genome shotgun (WGS) entry which is preliminary data.</text>
</comment>
<evidence type="ECO:0000313" key="2">
    <source>
        <dbReference type="Proteomes" id="UP000614216"/>
    </source>
</evidence>
<dbReference type="EMBL" id="JAEUGD010000023">
    <property type="protein sequence ID" value="MBL6446287.1"/>
    <property type="molecule type" value="Genomic_DNA"/>
</dbReference>
<reference evidence="1" key="1">
    <citation type="submission" date="2021-01" db="EMBL/GenBank/DDBJ databases">
        <title>Fulvivirga kasyanovii gen. nov., sp nov., a novel member of the phylum Bacteroidetes isolated from seawater in a mussel farm.</title>
        <authorList>
            <person name="Zhao L.-H."/>
            <person name="Wang Z.-J."/>
        </authorList>
    </citation>
    <scope>NUCLEOTIDE SEQUENCE</scope>
    <source>
        <strain evidence="1">29W222</strain>
    </source>
</reference>
<protein>
    <recommendedName>
        <fullName evidence="3">Response regulatory domain-containing protein</fullName>
    </recommendedName>
</protein>
<name>A0A937FWI0_9BACT</name>